<sequence length="365" mass="41037">MTSVIAFFPWAFVRAPIAVGPLRLLPYEKGHLPGDQPLVSQGNIDGVLDAYADRPNVPVGRGTLLELFGWQSGMDATDEQVAQLFRARHLVGFSALAQRELFYHASYANFDTYALVIQRFEPSEPGTFSFAVRRRDGQSRHLWGTDEFAFHRPLHVDSRAEIFLDEALLLALLDVPETHEHIYEAMVEFNLANTDSSDVPDHVEVVMCKSAFEWLLQIDSNAKSFVAALEGHLSDIKLAKSVGPIATKWNSRWPKSPNLLSAWAKDFCAVRGASAHGAAKRDFVWSRRQHLVFVAIFFPLLVKKVLTDSGLLTMNEADVEKMCRIEEYLSHDPFDFNWHSGMTHPWSEIGSAARIGVLAKKLYPE</sequence>
<accession>A0A6P2XHP1</accession>
<protein>
    <recommendedName>
        <fullName evidence="3">Apea-like HEPN domain-containing protein</fullName>
    </recommendedName>
</protein>
<dbReference type="AlphaFoldDB" id="A0A6P2XHP1"/>
<reference evidence="1 2" key="1">
    <citation type="submission" date="2019-09" db="EMBL/GenBank/DDBJ databases">
        <authorList>
            <person name="Depoorter E."/>
        </authorList>
    </citation>
    <scope>NUCLEOTIDE SEQUENCE [LARGE SCALE GENOMIC DNA]</scope>
    <source>
        <strain evidence="1">R-18109</strain>
    </source>
</reference>
<dbReference type="Proteomes" id="UP000494260">
    <property type="component" value="Unassembled WGS sequence"/>
</dbReference>
<evidence type="ECO:0000313" key="1">
    <source>
        <dbReference type="EMBL" id="VWD09221.1"/>
    </source>
</evidence>
<gene>
    <name evidence="1" type="ORF">BLA18109_05106</name>
</gene>
<dbReference type="EMBL" id="CABVQH010000019">
    <property type="protein sequence ID" value="VWD09221.1"/>
    <property type="molecule type" value="Genomic_DNA"/>
</dbReference>
<organism evidence="1 2">
    <name type="scientific">Burkholderia lata (strain ATCC 17760 / DSM 23089 / LMG 22485 / NCIMB 9086 / R18194 / 383)</name>
    <dbReference type="NCBI Taxonomy" id="482957"/>
    <lineage>
        <taxon>Bacteria</taxon>
        <taxon>Pseudomonadati</taxon>
        <taxon>Pseudomonadota</taxon>
        <taxon>Betaproteobacteria</taxon>
        <taxon>Burkholderiales</taxon>
        <taxon>Burkholderiaceae</taxon>
        <taxon>Burkholderia</taxon>
        <taxon>Burkholderia cepacia complex</taxon>
    </lineage>
</organism>
<name>A0A6P2XHP1_BURL3</name>
<proteinExistence type="predicted"/>
<evidence type="ECO:0008006" key="3">
    <source>
        <dbReference type="Google" id="ProtNLM"/>
    </source>
</evidence>
<evidence type="ECO:0000313" key="2">
    <source>
        <dbReference type="Proteomes" id="UP000494260"/>
    </source>
</evidence>